<accession>A0A550CEW1</accession>
<gene>
    <name evidence="1" type="ORF">BD626DRAFT_36871</name>
</gene>
<dbReference type="EMBL" id="VDMD01000010">
    <property type="protein sequence ID" value="TRM63331.1"/>
    <property type="molecule type" value="Genomic_DNA"/>
</dbReference>
<evidence type="ECO:0000313" key="2">
    <source>
        <dbReference type="Proteomes" id="UP000320762"/>
    </source>
</evidence>
<proteinExistence type="predicted"/>
<comment type="caution">
    <text evidence="1">The sequence shown here is derived from an EMBL/GenBank/DDBJ whole genome shotgun (WGS) entry which is preliminary data.</text>
</comment>
<keyword evidence="2" id="KW-1185">Reference proteome</keyword>
<name>A0A550CEW1_9AGAR</name>
<protein>
    <submittedName>
        <fullName evidence="1">Uncharacterized protein</fullName>
    </submittedName>
</protein>
<organism evidence="1 2">
    <name type="scientific">Schizophyllum amplum</name>
    <dbReference type="NCBI Taxonomy" id="97359"/>
    <lineage>
        <taxon>Eukaryota</taxon>
        <taxon>Fungi</taxon>
        <taxon>Dikarya</taxon>
        <taxon>Basidiomycota</taxon>
        <taxon>Agaricomycotina</taxon>
        <taxon>Agaricomycetes</taxon>
        <taxon>Agaricomycetidae</taxon>
        <taxon>Agaricales</taxon>
        <taxon>Schizophyllaceae</taxon>
        <taxon>Schizophyllum</taxon>
    </lineage>
</organism>
<sequence length="122" mass="13357">MSQVSRVACHALDRAGSLSDIRKVALCVRHRLRNHWVADELKRLVMRKESLSAADIALAGLNTSASIAGARERLLSSLLSAERTRRRIPPSCGPGAKCSQCNRTATCDMGCMYAIRRGLTYV</sequence>
<dbReference type="Proteomes" id="UP000320762">
    <property type="component" value="Unassembled WGS sequence"/>
</dbReference>
<dbReference type="AlphaFoldDB" id="A0A550CEW1"/>
<dbReference type="OrthoDB" id="3043804at2759"/>
<evidence type="ECO:0000313" key="1">
    <source>
        <dbReference type="EMBL" id="TRM63331.1"/>
    </source>
</evidence>
<reference evidence="1 2" key="1">
    <citation type="journal article" date="2019" name="New Phytol.">
        <title>Comparative genomics reveals unique wood-decay strategies and fruiting body development in the Schizophyllaceae.</title>
        <authorList>
            <person name="Almasi E."/>
            <person name="Sahu N."/>
            <person name="Krizsan K."/>
            <person name="Balint B."/>
            <person name="Kovacs G.M."/>
            <person name="Kiss B."/>
            <person name="Cseklye J."/>
            <person name="Drula E."/>
            <person name="Henrissat B."/>
            <person name="Nagy I."/>
            <person name="Chovatia M."/>
            <person name="Adam C."/>
            <person name="LaButti K."/>
            <person name="Lipzen A."/>
            <person name="Riley R."/>
            <person name="Grigoriev I.V."/>
            <person name="Nagy L.G."/>
        </authorList>
    </citation>
    <scope>NUCLEOTIDE SEQUENCE [LARGE SCALE GENOMIC DNA]</scope>
    <source>
        <strain evidence="1 2">NL-1724</strain>
    </source>
</reference>